<gene>
    <name evidence="1" type="ORF">PBRASI_LOCUS4039</name>
</gene>
<organism evidence="1 2">
    <name type="scientific">Paraglomus brasilianum</name>
    <dbReference type="NCBI Taxonomy" id="144538"/>
    <lineage>
        <taxon>Eukaryota</taxon>
        <taxon>Fungi</taxon>
        <taxon>Fungi incertae sedis</taxon>
        <taxon>Mucoromycota</taxon>
        <taxon>Glomeromycotina</taxon>
        <taxon>Glomeromycetes</taxon>
        <taxon>Paraglomerales</taxon>
        <taxon>Paraglomeraceae</taxon>
        <taxon>Paraglomus</taxon>
    </lineage>
</organism>
<protein>
    <submittedName>
        <fullName evidence="1">7345_t:CDS:1</fullName>
    </submittedName>
</protein>
<reference evidence="1" key="1">
    <citation type="submission" date="2021-06" db="EMBL/GenBank/DDBJ databases">
        <authorList>
            <person name="Kallberg Y."/>
            <person name="Tangrot J."/>
            <person name="Rosling A."/>
        </authorList>
    </citation>
    <scope>NUCLEOTIDE SEQUENCE</scope>
    <source>
        <strain evidence="1">BR232B</strain>
    </source>
</reference>
<evidence type="ECO:0000313" key="2">
    <source>
        <dbReference type="Proteomes" id="UP000789739"/>
    </source>
</evidence>
<dbReference type="OrthoDB" id="5976950at2759"/>
<comment type="caution">
    <text evidence="1">The sequence shown here is derived from an EMBL/GenBank/DDBJ whole genome shotgun (WGS) entry which is preliminary data.</text>
</comment>
<dbReference type="AlphaFoldDB" id="A0A9N9AG20"/>
<evidence type="ECO:0000313" key="1">
    <source>
        <dbReference type="EMBL" id="CAG8529531.1"/>
    </source>
</evidence>
<dbReference type="EMBL" id="CAJVPI010000395">
    <property type="protein sequence ID" value="CAG8529531.1"/>
    <property type="molecule type" value="Genomic_DNA"/>
</dbReference>
<accession>A0A9N9AG20</accession>
<sequence length="147" mass="16176">MGLVPAMCAGYSGVHPEKIGEPIQVSGAQLNELSCEEEYRTSGFLLDEKEGPVTDADITSFTKVQFSKVTNYLVTAADGHHIRHYILSEEYRTSGFLLDEKEGAVTDVYLTSKNSSDGYNSRRPHKALHTLGYLLCAEIVSNNLDVC</sequence>
<proteinExistence type="predicted"/>
<dbReference type="Proteomes" id="UP000789739">
    <property type="component" value="Unassembled WGS sequence"/>
</dbReference>
<keyword evidence="2" id="KW-1185">Reference proteome</keyword>
<name>A0A9N9AG20_9GLOM</name>